<comment type="caution">
    <text evidence="1">The sequence shown here is derived from an EMBL/GenBank/DDBJ whole genome shotgun (WGS) entry which is preliminary data.</text>
</comment>
<name>A0A0F3QFN1_RICBE</name>
<dbReference type="PATRIC" id="fig|1359194.3.peg.1744"/>
<organism evidence="1 2">
    <name type="scientific">Rickettsia bellii str. RML Mogi</name>
    <dbReference type="NCBI Taxonomy" id="1359194"/>
    <lineage>
        <taxon>Bacteria</taxon>
        <taxon>Pseudomonadati</taxon>
        <taxon>Pseudomonadota</taxon>
        <taxon>Alphaproteobacteria</taxon>
        <taxon>Rickettsiales</taxon>
        <taxon>Rickettsiaceae</taxon>
        <taxon>Rickettsieae</taxon>
        <taxon>Rickettsia</taxon>
        <taxon>belli group</taxon>
    </lineage>
</organism>
<gene>
    <name evidence="1" type="ORF">RBEMOGI_1701</name>
</gene>
<dbReference type="EMBL" id="LAOJ01000004">
    <property type="protein sequence ID" value="KJV90966.1"/>
    <property type="molecule type" value="Genomic_DNA"/>
</dbReference>
<dbReference type="Proteomes" id="UP000033689">
    <property type="component" value="Unassembled WGS sequence"/>
</dbReference>
<proteinExistence type="predicted"/>
<evidence type="ECO:0000313" key="1">
    <source>
        <dbReference type="EMBL" id="KJV90966.1"/>
    </source>
</evidence>
<dbReference type="AlphaFoldDB" id="A0A0F3QFN1"/>
<sequence>MLYVGLLLNKAEQLNISVVFEKLDYKNYKKILYNNNLNMFYTLNRKTLKEK</sequence>
<evidence type="ECO:0000313" key="2">
    <source>
        <dbReference type="Proteomes" id="UP000033689"/>
    </source>
</evidence>
<protein>
    <submittedName>
        <fullName evidence="1">Uncharacterized protein</fullName>
    </submittedName>
</protein>
<reference evidence="1 2" key="1">
    <citation type="submission" date="2015-02" db="EMBL/GenBank/DDBJ databases">
        <title>Genome Sequencing of Rickettsiales.</title>
        <authorList>
            <person name="Daugherty S.C."/>
            <person name="Su Q."/>
            <person name="Abolude K."/>
            <person name="Beier-Sexton M."/>
            <person name="Carlyon J.A."/>
            <person name="Carter R."/>
            <person name="Day N.P."/>
            <person name="Dumler S.J."/>
            <person name="Dyachenko V."/>
            <person name="Godinez A."/>
            <person name="Kurtti T.J."/>
            <person name="Lichay M."/>
            <person name="Mullins K.E."/>
            <person name="Ott S."/>
            <person name="Pappas-Brown V."/>
            <person name="Paris D.H."/>
            <person name="Patel P."/>
            <person name="Richards A.L."/>
            <person name="Sadzewicz L."/>
            <person name="Sears K."/>
            <person name="Seidman D."/>
            <person name="Sengamalay N."/>
            <person name="Stenos J."/>
            <person name="Tallon L.J."/>
            <person name="Vincent G."/>
            <person name="Fraser C.M."/>
            <person name="Munderloh U."/>
            <person name="Dunning-Hotopp J.C."/>
        </authorList>
    </citation>
    <scope>NUCLEOTIDE SEQUENCE [LARGE SCALE GENOMIC DNA]</scope>
    <source>
        <strain evidence="1 2">RML Mogi</strain>
    </source>
</reference>
<accession>A0A0F3QFN1</accession>